<dbReference type="Proteomes" id="UP000228758">
    <property type="component" value="Unassembled WGS sequence"/>
</dbReference>
<proteinExistence type="predicted"/>
<reference evidence="1 2" key="1">
    <citation type="submission" date="2017-11" db="EMBL/GenBank/DDBJ databases">
        <title>Genomic Encyclopedia of Archaeal and Bacterial Type Strains, Phase II (KMG-II): From Individual Species to Whole Genera.</title>
        <authorList>
            <person name="Goeker M."/>
        </authorList>
    </citation>
    <scope>NUCLEOTIDE SEQUENCE [LARGE SCALE GENOMIC DNA]</scope>
    <source>
        <strain evidence="1 2">DSM 27393</strain>
    </source>
</reference>
<accession>A0A2M9CM31</accession>
<keyword evidence="2" id="KW-1185">Reference proteome</keyword>
<dbReference type="RefSeq" id="WP_211282194.1">
    <property type="nucleotide sequence ID" value="NZ_PGFF01000001.1"/>
</dbReference>
<dbReference type="AlphaFoldDB" id="A0A2M9CM31"/>
<name>A0A2M9CM31_9MICO</name>
<evidence type="ECO:0000313" key="2">
    <source>
        <dbReference type="Proteomes" id="UP000228758"/>
    </source>
</evidence>
<dbReference type="EMBL" id="PGFF01000001">
    <property type="protein sequence ID" value="PJJ72961.1"/>
    <property type="molecule type" value="Genomic_DNA"/>
</dbReference>
<organism evidence="1 2">
    <name type="scientific">Diaminobutyricimonas aerilata</name>
    <dbReference type="NCBI Taxonomy" id="1162967"/>
    <lineage>
        <taxon>Bacteria</taxon>
        <taxon>Bacillati</taxon>
        <taxon>Actinomycetota</taxon>
        <taxon>Actinomycetes</taxon>
        <taxon>Micrococcales</taxon>
        <taxon>Microbacteriaceae</taxon>
        <taxon>Diaminobutyricimonas</taxon>
    </lineage>
</organism>
<comment type="caution">
    <text evidence="1">The sequence shown here is derived from an EMBL/GenBank/DDBJ whole genome shotgun (WGS) entry which is preliminary data.</text>
</comment>
<sequence length="237" mass="26883">MARRLPLPDPLPLLHPLRPVSSATTTIEEFPGRRLRLTIDHEPLEGVTPDMLLWWFSHIGDTMPYAGAIRQRYRVWHPLDHIHWALAREAPDGGAAEGARFRIVEAMGRDERFRVDTIDRVEKLDRTGIRLVMRIAGAQFFQLEHTWSEGRGRTHYVSVLDLGSRSRLGRPINAYLRSKVWVEGMSQAWLKHNIEEVGLFEHILPGLYRASALAGRVGAAEPALSRPSERNAPKGTP</sequence>
<evidence type="ECO:0000313" key="1">
    <source>
        <dbReference type="EMBL" id="PJJ72961.1"/>
    </source>
</evidence>
<protein>
    <recommendedName>
        <fullName evidence="3">DAPG hydrolase PhiG domain-containing protein</fullName>
    </recommendedName>
</protein>
<evidence type="ECO:0008006" key="3">
    <source>
        <dbReference type="Google" id="ProtNLM"/>
    </source>
</evidence>
<gene>
    <name evidence="1" type="ORF">CLV46_2541</name>
</gene>